<dbReference type="OrthoDB" id="1937287at2759"/>
<evidence type="ECO:0000313" key="2">
    <source>
        <dbReference type="EMBL" id="OMO94914.1"/>
    </source>
</evidence>
<reference evidence="2 3" key="1">
    <citation type="submission" date="2013-09" db="EMBL/GenBank/DDBJ databases">
        <title>Corchorus capsularis genome sequencing.</title>
        <authorList>
            <person name="Alam M."/>
            <person name="Haque M.S."/>
            <person name="Islam M.S."/>
            <person name="Emdad E.M."/>
            <person name="Islam M.M."/>
            <person name="Ahmed B."/>
            <person name="Halim A."/>
            <person name="Hossen Q.M.M."/>
            <person name="Hossain M.Z."/>
            <person name="Ahmed R."/>
            <person name="Khan M.M."/>
            <person name="Islam R."/>
            <person name="Rashid M.M."/>
            <person name="Khan S.A."/>
            <person name="Rahman M.S."/>
            <person name="Alam M."/>
        </authorList>
    </citation>
    <scope>NUCLEOTIDE SEQUENCE [LARGE SCALE GENOMIC DNA]</scope>
    <source>
        <strain evidence="3">cv. CVL-1</strain>
        <tissue evidence="2">Whole seedling</tissue>
    </source>
</reference>
<evidence type="ECO:0000256" key="1">
    <source>
        <dbReference type="SAM" id="MobiDB-lite"/>
    </source>
</evidence>
<evidence type="ECO:0000313" key="3">
    <source>
        <dbReference type="Proteomes" id="UP000188268"/>
    </source>
</evidence>
<organism evidence="2 3">
    <name type="scientific">Corchorus capsularis</name>
    <name type="common">Jute</name>
    <dbReference type="NCBI Taxonomy" id="210143"/>
    <lineage>
        <taxon>Eukaryota</taxon>
        <taxon>Viridiplantae</taxon>
        <taxon>Streptophyta</taxon>
        <taxon>Embryophyta</taxon>
        <taxon>Tracheophyta</taxon>
        <taxon>Spermatophyta</taxon>
        <taxon>Magnoliopsida</taxon>
        <taxon>eudicotyledons</taxon>
        <taxon>Gunneridae</taxon>
        <taxon>Pentapetalae</taxon>
        <taxon>rosids</taxon>
        <taxon>malvids</taxon>
        <taxon>Malvales</taxon>
        <taxon>Malvaceae</taxon>
        <taxon>Grewioideae</taxon>
        <taxon>Apeibeae</taxon>
        <taxon>Corchorus</taxon>
    </lineage>
</organism>
<proteinExistence type="predicted"/>
<dbReference type="Gramene" id="OMO94914">
    <property type="protein sequence ID" value="OMO94914"/>
    <property type="gene ID" value="CCACVL1_05702"/>
</dbReference>
<protein>
    <submittedName>
        <fullName evidence="2">Uncharacterized protein</fullName>
    </submittedName>
</protein>
<name>A0A1R3JJC0_COCAP</name>
<dbReference type="Proteomes" id="UP000188268">
    <property type="component" value="Unassembled WGS sequence"/>
</dbReference>
<dbReference type="AlphaFoldDB" id="A0A1R3JJC0"/>
<keyword evidence="3" id="KW-1185">Reference proteome</keyword>
<dbReference type="EMBL" id="AWWV01007763">
    <property type="protein sequence ID" value="OMO94914.1"/>
    <property type="molecule type" value="Genomic_DNA"/>
</dbReference>
<accession>A0A1R3JJC0</accession>
<comment type="caution">
    <text evidence="2">The sequence shown here is derived from an EMBL/GenBank/DDBJ whole genome shotgun (WGS) entry which is preliminary data.</text>
</comment>
<feature type="region of interest" description="Disordered" evidence="1">
    <location>
        <begin position="424"/>
        <end position="454"/>
    </location>
</feature>
<gene>
    <name evidence="2" type="ORF">CCACVL1_05702</name>
</gene>
<sequence length="454" mass="52290">MKLKKSTKKDDDEDILDIFRKFKVNIPLLDAIQQVPRYAKLLKQLCTNKKRLQGKLNVGATVSVVLQKHLPPKCKDPGLGVDDQILVYSINGIPLFDRTCEDASEALEVLSQAIAPPSWKKRQEKDKLGEDFLRNPTRKPSAHQVFEKISRRVRARASTSQVPPNEEDNAAQPFLDVPPPIFVDNDCREWYGTRYNNSFIIEKVLPTNVDQELGVSQLFVNRGWESLQVDGYYYPNLVKQFYANMDKDRDGHEYIINTMVKGKYIVVDEEFLCQLFGLNNDGSMFYFTCTDGEQNTATEGTWKRDDALQIFDIPLGMDNQGNREVKVKYMEPRDRLVCYLLHHNVIPRSSNKHKLRIEEFYVVDKLCHELGRCDGIPMLGVEVDGEIDFNNEGNVINVNCLSHLGIKRRVIANHSHWCNVHRRTHEQGQEQPHVEVPPPLEVNGEENFQELPMR</sequence>